<dbReference type="Proteomes" id="UP000046680">
    <property type="component" value="Unassembled WGS sequence"/>
</dbReference>
<evidence type="ECO:0000256" key="1">
    <source>
        <dbReference type="SAM" id="MobiDB-lite"/>
    </source>
</evidence>
<dbReference type="Proteomes" id="UP000046947">
    <property type="component" value="Unassembled WGS sequence"/>
</dbReference>
<gene>
    <name evidence="3" type="ORF">ERS007657_01827</name>
    <name evidence="2" type="ORF">ERS007688_03601</name>
</gene>
<feature type="region of interest" description="Disordered" evidence="1">
    <location>
        <begin position="16"/>
        <end position="35"/>
    </location>
</feature>
<evidence type="ECO:0000313" key="2">
    <source>
        <dbReference type="EMBL" id="CFE70359.1"/>
    </source>
</evidence>
<proteinExistence type="predicted"/>
<protein>
    <submittedName>
        <fullName evidence="2">Uncharacterized protein</fullName>
    </submittedName>
</protein>
<accession>A0A654TSK1</accession>
<sequence length="105" mass="10779">MGSGISSAMVFGSAAPNQAATMVPRKATPKMPPSDRCRLSIPAAMPARPSSTLVIPRCNSGVAQPPAPAPKIVRPTRATGCAWSIEIAKIANPMNMAARHVSTGS</sequence>
<evidence type="ECO:0000313" key="5">
    <source>
        <dbReference type="Proteomes" id="UP000046947"/>
    </source>
</evidence>
<organism evidence="2 5">
    <name type="scientific">Mycobacterium tuberculosis</name>
    <dbReference type="NCBI Taxonomy" id="1773"/>
    <lineage>
        <taxon>Bacteria</taxon>
        <taxon>Bacillati</taxon>
        <taxon>Actinomycetota</taxon>
        <taxon>Actinomycetes</taxon>
        <taxon>Mycobacteriales</taxon>
        <taxon>Mycobacteriaceae</taxon>
        <taxon>Mycobacterium</taxon>
        <taxon>Mycobacterium tuberculosis complex</taxon>
    </lineage>
</organism>
<evidence type="ECO:0000313" key="4">
    <source>
        <dbReference type="Proteomes" id="UP000046680"/>
    </source>
</evidence>
<reference evidence="4 5" key="1">
    <citation type="submission" date="2015-03" db="EMBL/GenBank/DDBJ databases">
        <authorList>
            <consortium name="Pathogen Informatics"/>
        </authorList>
    </citation>
    <scope>NUCLEOTIDE SEQUENCE [LARGE SCALE GENOMIC DNA]</scope>
    <source>
        <strain evidence="3 4">C09601061</strain>
        <strain evidence="2 5">H09601792</strain>
    </source>
</reference>
<dbReference type="AlphaFoldDB" id="A0A654TSK1"/>
<name>A0A654TSK1_MYCTX</name>
<dbReference type="EMBL" id="CFOH01000815">
    <property type="protein sequence ID" value="CFE70359.1"/>
    <property type="molecule type" value="Genomic_DNA"/>
</dbReference>
<evidence type="ECO:0000313" key="3">
    <source>
        <dbReference type="EMBL" id="CFR80384.1"/>
    </source>
</evidence>
<dbReference type="EMBL" id="CGCX01000623">
    <property type="protein sequence ID" value="CFR80384.1"/>
    <property type="molecule type" value="Genomic_DNA"/>
</dbReference>